<reference evidence="1 2" key="1">
    <citation type="submission" date="2015-07" db="EMBL/GenBank/DDBJ databases">
        <title>Characterization of Pseudomonas aeruginosa phage KPP21 belonging to family Podoviridae genus N4-like viruses, isolated in Japan.</title>
        <authorList>
            <person name="Shigehisa R."/>
            <person name="Uchiyama J."/>
            <person name="Kato S."/>
            <person name="Takemura-Uchiyama I."/>
            <person name="Ujihara T."/>
            <person name="Sakaguchi Y."/>
            <person name="Okamoto N."/>
            <person name="Shimakura H."/>
            <person name="Daibata M."/>
            <person name="Sakaguchi M."/>
            <person name="Matsuzaki S."/>
        </authorList>
    </citation>
    <scope>NUCLEOTIDE SEQUENCE [LARGE SCALE GENOMIC DNA]</scope>
</reference>
<dbReference type="GeneID" id="26645276"/>
<dbReference type="EMBL" id="LC064302">
    <property type="protein sequence ID" value="BAR94619.1"/>
    <property type="molecule type" value="Genomic_DNA"/>
</dbReference>
<evidence type="ECO:0000313" key="1">
    <source>
        <dbReference type="EMBL" id="BAR94619.1"/>
    </source>
</evidence>
<dbReference type="RefSeq" id="YP_009219009.1">
    <property type="nucleotide sequence ID" value="NC_029017.1"/>
</dbReference>
<protein>
    <submittedName>
        <fullName evidence="1">Uncharacterized protein</fullName>
    </submittedName>
</protein>
<evidence type="ECO:0000313" key="2">
    <source>
        <dbReference type="Proteomes" id="UP000203732"/>
    </source>
</evidence>
<dbReference type="OrthoDB" id="19283at10239"/>
<organism evidence="1 2">
    <name type="scientific">Pseudomonas phage KPP21</name>
    <dbReference type="NCBI Taxonomy" id="1678082"/>
    <lineage>
        <taxon>Viruses</taxon>
        <taxon>Duplodnaviria</taxon>
        <taxon>Heunggongvirae</taxon>
        <taxon>Uroviricota</taxon>
        <taxon>Caudoviricetes</taxon>
        <taxon>Schitoviridae</taxon>
        <taxon>Migulavirinae</taxon>
        <taxon>Luzseptimavirus</taxon>
        <taxon>Luzseptimavirus KPP21</taxon>
    </lineage>
</organism>
<dbReference type="Proteomes" id="UP000203732">
    <property type="component" value="Segment"/>
</dbReference>
<dbReference type="KEGG" id="vg:26645276"/>
<sequence>MTRTYLKKIVIRDSDGLLIADGENVVEAMRQITLRHLTKRMRVIDQDEGHRWNLVYVPEHNKLLLTAETSDCCSIDLPIGALI</sequence>
<proteinExistence type="predicted"/>
<name>A0A0H5BI79_BPK21</name>
<keyword evidence="2" id="KW-1185">Reference proteome</keyword>
<organismHost>
    <name type="scientific">Pseudomonas aeruginosa</name>
    <dbReference type="NCBI Taxonomy" id="287"/>
</organismHost>
<accession>A0A0H5BI79</accession>